<feature type="compositionally biased region" description="Low complexity" evidence="1">
    <location>
        <begin position="8"/>
        <end position="37"/>
    </location>
</feature>
<evidence type="ECO:0000313" key="2">
    <source>
        <dbReference type="EMBL" id="KAG2493776.1"/>
    </source>
</evidence>
<organism evidence="2 3">
    <name type="scientific">Edaphochlamys debaryana</name>
    <dbReference type="NCBI Taxonomy" id="47281"/>
    <lineage>
        <taxon>Eukaryota</taxon>
        <taxon>Viridiplantae</taxon>
        <taxon>Chlorophyta</taxon>
        <taxon>core chlorophytes</taxon>
        <taxon>Chlorophyceae</taxon>
        <taxon>CS clade</taxon>
        <taxon>Chlamydomonadales</taxon>
        <taxon>Chlamydomonadales incertae sedis</taxon>
        <taxon>Edaphochlamys</taxon>
    </lineage>
</organism>
<accession>A0A835Y450</accession>
<name>A0A835Y450_9CHLO</name>
<comment type="caution">
    <text evidence="2">The sequence shown here is derived from an EMBL/GenBank/DDBJ whole genome shotgun (WGS) entry which is preliminary data.</text>
</comment>
<evidence type="ECO:0000313" key="3">
    <source>
        <dbReference type="Proteomes" id="UP000612055"/>
    </source>
</evidence>
<protein>
    <submittedName>
        <fullName evidence="2">Uncharacterized protein</fullName>
    </submittedName>
</protein>
<dbReference type="Proteomes" id="UP000612055">
    <property type="component" value="Unassembled WGS sequence"/>
</dbReference>
<feature type="compositionally biased region" description="Low complexity" evidence="1">
    <location>
        <begin position="66"/>
        <end position="84"/>
    </location>
</feature>
<reference evidence="2" key="1">
    <citation type="journal article" date="2020" name="bioRxiv">
        <title>Comparative genomics of Chlamydomonas.</title>
        <authorList>
            <person name="Craig R.J."/>
            <person name="Hasan A.R."/>
            <person name="Ness R.W."/>
            <person name="Keightley P.D."/>
        </authorList>
    </citation>
    <scope>NUCLEOTIDE SEQUENCE</scope>
    <source>
        <strain evidence="2">CCAP 11/70</strain>
    </source>
</reference>
<keyword evidence="3" id="KW-1185">Reference proteome</keyword>
<proteinExistence type="predicted"/>
<gene>
    <name evidence="2" type="ORF">HYH03_007996</name>
</gene>
<dbReference type="AlphaFoldDB" id="A0A835Y450"/>
<sequence length="198" mass="20285">MLCAPTKLRAAAPAGAARRPAAAPRAPCRRPLLPAPRYTSVPGRMGEPQGDEGEGLQDALKKATIEEQYGTTQQPPEPTTQSQTGVDETSQPGNHHESRGELQRKGAVVHEELARGKGGAEFSTAPPAVLRCPPYSLLIPPPPAHPATAHAASSPESGTEGRTADAGAGTAHVAEGGSSRSNPASDEDVASAPESGTR</sequence>
<dbReference type="EMBL" id="JAEHOE010000035">
    <property type="protein sequence ID" value="KAG2493776.1"/>
    <property type="molecule type" value="Genomic_DNA"/>
</dbReference>
<feature type="compositionally biased region" description="Basic and acidic residues" evidence="1">
    <location>
        <begin position="94"/>
        <end position="115"/>
    </location>
</feature>
<feature type="compositionally biased region" description="Low complexity" evidence="1">
    <location>
        <begin position="146"/>
        <end position="155"/>
    </location>
</feature>
<evidence type="ECO:0000256" key="1">
    <source>
        <dbReference type="SAM" id="MobiDB-lite"/>
    </source>
</evidence>
<feature type="region of interest" description="Disordered" evidence="1">
    <location>
        <begin position="1"/>
        <end position="198"/>
    </location>
</feature>